<reference evidence="1" key="2">
    <citation type="submission" date="2021-07" db="EMBL/GenBank/DDBJ databases">
        <title>Giant CbK-like Caulobacter bacteriophages have genetically divergent genomes.</title>
        <authorList>
            <person name="Wilson K."/>
            <person name="Ely B."/>
        </authorList>
    </citation>
    <scope>NUCLEOTIDE SEQUENCE</scope>
</reference>
<name>A0A385EG99_9CAUD</name>
<reference evidence="1" key="1">
    <citation type="submission" date="2018-07" db="EMBL/GenBank/DDBJ databases">
        <authorList>
            <person name="Wilson K.M."/>
            <person name="Ely B."/>
        </authorList>
    </citation>
    <scope>NUCLEOTIDE SEQUENCE</scope>
</reference>
<sequence>MDAVIAEAAAYRREALATLNSITDKALRDSVESGMYCWLPARIVLPIPGFE</sequence>
<gene>
    <name evidence="1" type="ORF">CcrSC_gp207</name>
</gene>
<proteinExistence type="predicted"/>
<evidence type="ECO:0000313" key="1">
    <source>
        <dbReference type="EMBL" id="AXQ69789.1"/>
    </source>
</evidence>
<keyword evidence="2" id="KW-1185">Reference proteome</keyword>
<protein>
    <submittedName>
        <fullName evidence="1">Uncharacterized protein</fullName>
    </submittedName>
</protein>
<dbReference type="Proteomes" id="UP000259683">
    <property type="component" value="Segment"/>
</dbReference>
<evidence type="ECO:0000313" key="2">
    <source>
        <dbReference type="Proteomes" id="UP000259683"/>
    </source>
</evidence>
<dbReference type="EMBL" id="MH588547">
    <property type="protein sequence ID" value="AXQ69789.1"/>
    <property type="molecule type" value="Genomic_DNA"/>
</dbReference>
<organism evidence="1 2">
    <name type="scientific">Caulobacter phage CcrSC</name>
    <dbReference type="NCBI Taxonomy" id="2283272"/>
    <lineage>
        <taxon>Viruses</taxon>
        <taxon>Duplodnaviria</taxon>
        <taxon>Heunggongvirae</taxon>
        <taxon>Uroviricota</taxon>
        <taxon>Caudoviricetes</taxon>
        <taxon>Jeanschmidtviridae</taxon>
        <taxon>Bertelyvirus</taxon>
        <taxon>Bertelyvirus SC</taxon>
    </lineage>
</organism>
<accession>A0A385EG99</accession>